<dbReference type="InterPro" id="IPR036055">
    <property type="entry name" value="LDL_receptor-like_sf"/>
</dbReference>
<evidence type="ECO:0000256" key="9">
    <source>
        <dbReference type="SAM" id="MobiDB-lite"/>
    </source>
</evidence>
<dbReference type="PANTHER" id="PTHR24270">
    <property type="entry name" value="LOW-DENSITY LIPOPROTEIN RECEPTOR-RELATED"/>
    <property type="match status" value="1"/>
</dbReference>
<reference evidence="11 12" key="1">
    <citation type="submission" date="2019-10" db="EMBL/GenBank/DDBJ databases">
        <title>Assembly and Annotation for the nematode Trichostrongylus colubriformis.</title>
        <authorList>
            <person name="Martin J."/>
        </authorList>
    </citation>
    <scope>NUCLEOTIDE SEQUENCE [LARGE SCALE GENOMIC DNA]</scope>
    <source>
        <strain evidence="11">G859</strain>
        <tissue evidence="11">Whole worm</tissue>
    </source>
</reference>
<dbReference type="AlphaFoldDB" id="A0AAN8EZD7"/>
<evidence type="ECO:0000256" key="6">
    <source>
        <dbReference type="ARBA" id="ARBA00023136"/>
    </source>
</evidence>
<sequence length="327" mass="36660">MTLLILSYFVVVTVLVEVRGQRRVPFRNSKEDTWDIVAAPEFAVVRPPVFRKTGQSHPPEVAREEENNTPTTNSATTDGAYVINYCDRFEFTDEILTTYGLARLEHFIYNTSCSPLFFQCSIGRTFPLRCSSEDQAFDRTTTNCNYKNAVKTCPEYDHVMHCTIRESCSDSEFACCSPPQRCLPLSMRCNGHSDCSDGDDENNCPSCSRHEFACVKSDRCISATERCDGIADDCGDGSNLDEIGCNRNTTCLGKFLCHRSIVGPSCIEWARHCDGVPHCAMAEDEAGCGDTETKYLQCENQKQHIPRTNWCDGVPHCDDGSDEKYCQ</sequence>
<dbReference type="PRINTS" id="PR00261">
    <property type="entry name" value="LDLRECEPTOR"/>
</dbReference>
<keyword evidence="12" id="KW-1185">Reference proteome</keyword>
<feature type="disulfide bond" evidence="8">
    <location>
        <begin position="311"/>
        <end position="326"/>
    </location>
</feature>
<dbReference type="Gene3D" id="4.10.400.10">
    <property type="entry name" value="Low-density Lipoprotein Receptor"/>
    <property type="match status" value="4"/>
</dbReference>
<keyword evidence="4" id="KW-0677">Repeat</keyword>
<dbReference type="Pfam" id="PF00057">
    <property type="entry name" value="Ldl_recept_a"/>
    <property type="match status" value="1"/>
</dbReference>
<keyword evidence="11" id="KW-0675">Receptor</keyword>
<evidence type="ECO:0000256" key="10">
    <source>
        <dbReference type="SAM" id="SignalP"/>
    </source>
</evidence>
<feature type="disulfide bond" evidence="8">
    <location>
        <begin position="189"/>
        <end position="204"/>
    </location>
</feature>
<evidence type="ECO:0000313" key="12">
    <source>
        <dbReference type="Proteomes" id="UP001331761"/>
    </source>
</evidence>
<dbReference type="GO" id="GO:0016192">
    <property type="term" value="P:vesicle-mediated transport"/>
    <property type="evidence" value="ECO:0007669"/>
    <property type="project" value="UniProtKB-ARBA"/>
</dbReference>
<feature type="region of interest" description="Disordered" evidence="9">
    <location>
        <begin position="51"/>
        <end position="74"/>
    </location>
</feature>
<feature type="chain" id="PRO_5042852869" evidence="10">
    <location>
        <begin position="21"/>
        <end position="327"/>
    </location>
</feature>
<accession>A0AAN8EZD7</accession>
<dbReference type="CDD" id="cd00112">
    <property type="entry name" value="LDLa"/>
    <property type="match status" value="3"/>
</dbReference>
<dbReference type="InterPro" id="IPR050685">
    <property type="entry name" value="LDLR"/>
</dbReference>
<organism evidence="11 12">
    <name type="scientific">Trichostrongylus colubriformis</name>
    <name type="common">Black scour worm</name>
    <dbReference type="NCBI Taxonomy" id="6319"/>
    <lineage>
        <taxon>Eukaryota</taxon>
        <taxon>Metazoa</taxon>
        <taxon>Ecdysozoa</taxon>
        <taxon>Nematoda</taxon>
        <taxon>Chromadorea</taxon>
        <taxon>Rhabditida</taxon>
        <taxon>Rhabditina</taxon>
        <taxon>Rhabditomorpha</taxon>
        <taxon>Strongyloidea</taxon>
        <taxon>Trichostrongylidae</taxon>
        <taxon>Trichostrongylus</taxon>
    </lineage>
</organism>
<dbReference type="PROSITE" id="PS01209">
    <property type="entry name" value="LDLRA_1"/>
    <property type="match status" value="1"/>
</dbReference>
<keyword evidence="10" id="KW-0732">Signal</keyword>
<keyword evidence="3" id="KW-0812">Transmembrane</keyword>
<feature type="disulfide bond" evidence="8">
    <location>
        <begin position="273"/>
        <end position="288"/>
    </location>
</feature>
<evidence type="ECO:0000256" key="1">
    <source>
        <dbReference type="ARBA" id="ARBA00004167"/>
    </source>
</evidence>
<evidence type="ECO:0000256" key="4">
    <source>
        <dbReference type="ARBA" id="ARBA00022737"/>
    </source>
</evidence>
<keyword evidence="5" id="KW-1133">Transmembrane helix</keyword>
<dbReference type="PROSITE" id="PS50068">
    <property type="entry name" value="LDLRA_2"/>
    <property type="match status" value="4"/>
</dbReference>
<evidence type="ECO:0000256" key="2">
    <source>
        <dbReference type="ARBA" id="ARBA00004308"/>
    </source>
</evidence>
<keyword evidence="11" id="KW-0449">Lipoprotein</keyword>
<protein>
    <submittedName>
        <fullName evidence="11">Low-density lipoprotein receptor domain class A</fullName>
    </submittedName>
</protein>
<name>A0AAN8EZD7_TRICO</name>
<dbReference type="GO" id="GO:0005886">
    <property type="term" value="C:plasma membrane"/>
    <property type="evidence" value="ECO:0007669"/>
    <property type="project" value="TreeGrafter"/>
</dbReference>
<dbReference type="Proteomes" id="UP001331761">
    <property type="component" value="Unassembled WGS sequence"/>
</dbReference>
<keyword evidence="7 8" id="KW-1015">Disulfide bond</keyword>
<evidence type="ECO:0000313" key="11">
    <source>
        <dbReference type="EMBL" id="KAK5970076.1"/>
    </source>
</evidence>
<proteinExistence type="predicted"/>
<gene>
    <name evidence="11" type="ORF">GCK32_002286</name>
</gene>
<feature type="signal peptide" evidence="10">
    <location>
        <begin position="1"/>
        <end position="20"/>
    </location>
</feature>
<keyword evidence="6" id="KW-0472">Membrane</keyword>
<dbReference type="GO" id="GO:0012505">
    <property type="term" value="C:endomembrane system"/>
    <property type="evidence" value="ECO:0007669"/>
    <property type="project" value="UniProtKB-SubCell"/>
</dbReference>
<evidence type="ECO:0000256" key="3">
    <source>
        <dbReference type="ARBA" id="ARBA00022692"/>
    </source>
</evidence>
<evidence type="ECO:0000256" key="8">
    <source>
        <dbReference type="PROSITE-ProRule" id="PRU00124"/>
    </source>
</evidence>
<evidence type="ECO:0000256" key="5">
    <source>
        <dbReference type="ARBA" id="ARBA00022989"/>
    </source>
</evidence>
<comment type="caution">
    <text evidence="11">The sequence shown here is derived from an EMBL/GenBank/DDBJ whole genome shotgun (WGS) entry which is preliminary data.</text>
</comment>
<dbReference type="InterPro" id="IPR002172">
    <property type="entry name" value="LDrepeatLR_classA_rpt"/>
</dbReference>
<dbReference type="PANTHER" id="PTHR24270:SF59">
    <property type="entry name" value="LDL RECEPTOR REPEAT-CONTAINING PROTEIN EGG-1-RELATED"/>
    <property type="match status" value="1"/>
</dbReference>
<evidence type="ECO:0000256" key="7">
    <source>
        <dbReference type="ARBA" id="ARBA00023157"/>
    </source>
</evidence>
<dbReference type="SUPFAM" id="SSF57424">
    <property type="entry name" value="LDL receptor-like module"/>
    <property type="match status" value="3"/>
</dbReference>
<dbReference type="SMART" id="SM00192">
    <property type="entry name" value="LDLa"/>
    <property type="match status" value="4"/>
</dbReference>
<dbReference type="InterPro" id="IPR023415">
    <property type="entry name" value="LDLR_class-A_CS"/>
</dbReference>
<comment type="subcellular location">
    <subcellularLocation>
        <location evidence="2">Endomembrane system</location>
    </subcellularLocation>
    <subcellularLocation>
        <location evidence="1">Membrane</location>
        <topology evidence="1">Single-pass membrane protein</topology>
    </subcellularLocation>
</comment>
<dbReference type="EMBL" id="WIXE01019375">
    <property type="protein sequence ID" value="KAK5970076.1"/>
    <property type="molecule type" value="Genomic_DNA"/>
</dbReference>
<comment type="caution">
    <text evidence="8">Lacks conserved residue(s) required for the propagation of feature annotation.</text>
</comment>